<reference evidence="1 2" key="1">
    <citation type="submission" date="2021-01" db="EMBL/GenBank/DDBJ databases">
        <title>Genome Sequence and Methylation Pattern of Haloterrigena salifodinae BOL5-1, An Extremely Halophilic Archaeon from a Bolivian Salt Mine.</title>
        <authorList>
            <person name="DasSarma P."/>
            <person name="Anton B.P."/>
            <person name="DasSarma S.L."/>
            <person name="von Ehrenheim H.A.L."/>
            <person name="Martinez F.L."/>
            <person name="Guzman D."/>
            <person name="Roberts R.J."/>
            <person name="DasSarma S."/>
        </authorList>
    </citation>
    <scope>NUCLEOTIDE SEQUENCE [LARGE SCALE GENOMIC DNA]</scope>
    <source>
        <strain evidence="1 2">BOL5-1</strain>
    </source>
</reference>
<dbReference type="KEGG" id="hsal:JMJ58_15440"/>
<gene>
    <name evidence="1" type="ORF">JMJ58_15440</name>
</gene>
<dbReference type="GeneID" id="62876546"/>
<sequence length="70" mass="7638">MKYCLECDWFADPGTETDALDDERSKAALEHFVKTGHSIDSSDSVGRPTTPAICEAFLVRDLVGTFGQSV</sequence>
<dbReference type="OrthoDB" id="176261at2157"/>
<dbReference type="EMBL" id="CP069188">
    <property type="protein sequence ID" value="QRV14323.1"/>
    <property type="molecule type" value="Genomic_DNA"/>
</dbReference>
<evidence type="ECO:0000313" key="1">
    <source>
        <dbReference type="EMBL" id="QRV14323.1"/>
    </source>
</evidence>
<organism evidence="1 2">
    <name type="scientific">Haloterrigena salifodinae</name>
    <dbReference type="NCBI Taxonomy" id="2675099"/>
    <lineage>
        <taxon>Archaea</taxon>
        <taxon>Methanobacteriati</taxon>
        <taxon>Methanobacteriota</taxon>
        <taxon>Stenosarchaea group</taxon>
        <taxon>Halobacteria</taxon>
        <taxon>Halobacteriales</taxon>
        <taxon>Natrialbaceae</taxon>
        <taxon>Haloterrigena</taxon>
    </lineage>
</organism>
<keyword evidence="2" id="KW-1185">Reference proteome</keyword>
<dbReference type="AlphaFoldDB" id="A0A8T8DYJ7"/>
<protein>
    <submittedName>
        <fullName evidence="1">Uncharacterized protein</fullName>
    </submittedName>
</protein>
<dbReference type="Proteomes" id="UP000637819">
    <property type="component" value="Chromosome"/>
</dbReference>
<accession>A0A8T8DYJ7</accession>
<name>A0A8T8DYJ7_9EURY</name>
<evidence type="ECO:0000313" key="2">
    <source>
        <dbReference type="Proteomes" id="UP000637819"/>
    </source>
</evidence>
<proteinExistence type="predicted"/>
<dbReference type="RefSeq" id="WP_204747164.1">
    <property type="nucleotide sequence ID" value="NZ_CP069188.1"/>
</dbReference>